<gene>
    <name evidence="1" type="ORF">AAFC00_003742</name>
</gene>
<accession>A0ABR3PFB8</accession>
<evidence type="ECO:0000313" key="2">
    <source>
        <dbReference type="Proteomes" id="UP001562354"/>
    </source>
</evidence>
<evidence type="ECO:0000313" key="1">
    <source>
        <dbReference type="EMBL" id="KAL1304814.1"/>
    </source>
</evidence>
<protein>
    <submittedName>
        <fullName evidence="1">Uncharacterized protein</fullName>
    </submittedName>
</protein>
<name>A0ABR3PFB8_9PEZI</name>
<proteinExistence type="predicted"/>
<organism evidence="1 2">
    <name type="scientific">Neodothiora populina</name>
    <dbReference type="NCBI Taxonomy" id="2781224"/>
    <lineage>
        <taxon>Eukaryota</taxon>
        <taxon>Fungi</taxon>
        <taxon>Dikarya</taxon>
        <taxon>Ascomycota</taxon>
        <taxon>Pezizomycotina</taxon>
        <taxon>Dothideomycetes</taxon>
        <taxon>Dothideomycetidae</taxon>
        <taxon>Dothideales</taxon>
        <taxon>Dothioraceae</taxon>
        <taxon>Neodothiora</taxon>
    </lineage>
</organism>
<keyword evidence="2" id="KW-1185">Reference proteome</keyword>
<comment type="caution">
    <text evidence="1">The sequence shown here is derived from an EMBL/GenBank/DDBJ whole genome shotgun (WGS) entry which is preliminary data.</text>
</comment>
<sequence length="115" mass="12463">MKLAGNVGANDLTQSTLVGSVNVLVNARLDVELVCPPFLLDSLESSLNLREFVFAQDTAILVAASPRDRSADILRVESAVKINGLVIGDHYRVEAALKRPPQSMFFPGAFDMMCN</sequence>
<dbReference type="RefSeq" id="XP_069201088.1">
    <property type="nucleotide sequence ID" value="XM_069348465.1"/>
</dbReference>
<dbReference type="Proteomes" id="UP001562354">
    <property type="component" value="Unassembled WGS sequence"/>
</dbReference>
<reference evidence="1 2" key="1">
    <citation type="submission" date="2024-07" db="EMBL/GenBank/DDBJ databases">
        <title>Draft sequence of the Neodothiora populina.</title>
        <authorList>
            <person name="Drown D.D."/>
            <person name="Schuette U.S."/>
            <person name="Buechlein A.B."/>
            <person name="Rusch D.R."/>
            <person name="Winton L.W."/>
            <person name="Adams G.A."/>
        </authorList>
    </citation>
    <scope>NUCLEOTIDE SEQUENCE [LARGE SCALE GENOMIC DNA]</scope>
    <source>
        <strain evidence="1 2">CPC 39397</strain>
    </source>
</reference>
<dbReference type="EMBL" id="JBFMKM010000008">
    <property type="protein sequence ID" value="KAL1304814.1"/>
    <property type="molecule type" value="Genomic_DNA"/>
</dbReference>
<dbReference type="GeneID" id="95977442"/>